<feature type="transmembrane region" description="Helical" evidence="4">
    <location>
        <begin position="1000"/>
        <end position="1018"/>
    </location>
</feature>
<comment type="caution">
    <text evidence="2">Lacks conserved residue(s) required for the propagation of feature annotation.</text>
</comment>
<keyword evidence="1 2" id="KW-0443">Lipid metabolism</keyword>
<evidence type="ECO:0000256" key="1">
    <source>
        <dbReference type="ARBA" id="ARBA00023098"/>
    </source>
</evidence>
<keyword evidence="2" id="KW-0442">Lipid degradation</keyword>
<dbReference type="PROSITE" id="PS51635">
    <property type="entry name" value="PNPLA"/>
    <property type="match status" value="1"/>
</dbReference>
<gene>
    <name evidence="6" type="ORF">MPRG_49560</name>
</gene>
<feature type="active site" description="Proton acceptor" evidence="2">
    <location>
        <position position="276"/>
    </location>
</feature>
<feature type="short sequence motif" description="DGA/G" evidence="2">
    <location>
        <begin position="276"/>
        <end position="278"/>
    </location>
</feature>
<reference evidence="6 7" key="1">
    <citation type="journal article" date="2019" name="Emerg. Microbes Infect.">
        <title>Comprehensive subspecies identification of 175 nontuberculous mycobacteria species based on 7547 genomic profiles.</title>
        <authorList>
            <person name="Matsumoto Y."/>
            <person name="Kinjo T."/>
            <person name="Motooka D."/>
            <person name="Nabeya D."/>
            <person name="Jung N."/>
            <person name="Uechi K."/>
            <person name="Horii T."/>
            <person name="Iida T."/>
            <person name="Fujita J."/>
            <person name="Nakamura S."/>
        </authorList>
    </citation>
    <scope>NUCLEOTIDE SEQUENCE [LARGE SCALE GENOMIC DNA]</scope>
    <source>
        <strain evidence="6 7">JCM 18565</strain>
    </source>
</reference>
<dbReference type="Gene3D" id="3.40.1090.10">
    <property type="entry name" value="Cytosolic phospholipase A2 catalytic domain"/>
    <property type="match status" value="2"/>
</dbReference>
<dbReference type="RefSeq" id="WP_120794125.1">
    <property type="nucleotide sequence ID" value="NZ_BLKX01000001.1"/>
</dbReference>
<dbReference type="NCBIfam" id="TIGR03607">
    <property type="entry name" value="patatin-like protein"/>
    <property type="match status" value="1"/>
</dbReference>
<feature type="domain" description="PNPLA" evidence="5">
    <location>
        <begin position="20"/>
        <end position="289"/>
    </location>
</feature>
<keyword evidence="4" id="KW-1133">Transmembrane helix</keyword>
<comment type="caution">
    <text evidence="6">The sequence shown here is derived from an EMBL/GenBank/DDBJ whole genome shotgun (WGS) entry which is preliminary data.</text>
</comment>
<dbReference type="Pfam" id="PF11856">
    <property type="entry name" value="DUF3376"/>
    <property type="match status" value="1"/>
</dbReference>
<dbReference type="InterPro" id="IPR019894">
    <property type="entry name" value="Patatin-related_protein"/>
</dbReference>
<name>A0ABQ1CBL7_9MYCO</name>
<sequence>MPFETPSPVTELTQELRLATTMTGGVSLAIWMAGVAREINLLAQASQWRREGGPFPADSRLSKESAASLRLYASLIDLLDVIVDVDILSGTSAGGINAALLASSRVSGSDLGGLRELWLDLGALTDLLRDPRDKYTPSLLYGDERMFAALATQIPKLAPGPFPPAEFPGGARIPSTTLYVTTTLLTGEASRFTDSFGTLVQDVDRRGLFTFTESDLARPGTVGALALAARSSASFPIAFEPSYLPFNKGTPAKGKVPARPPMAPFTNITRPHWAADGGLLDNRPIDVLLKRIFDRPARRPVRRVLLFVVPSAGPAPDLVAEAAPDDVNEPLGLIDGLLKDLAAITTQSIAADLRAIRAHQDRMEARTDTKLRLAELAAALPHSSRLLTPRLMADYAAREATRLAQTLTDALLRQLGTWPPASSDLAESIPKNWEPELAVGGDSDRACRQRITTAIVSRWTLPNDQTLPRGPADLARYGQPAHDLAKSCAIAVVLAAYQLARSDDDVAALAELTKGIHAAWPPPAPVELGTLVREVCTDATVRQGSLTDAAALIAAEYLHRITVPAVGWSNLGQVLFDNFGTLNMLAANGSAASDAAAPLRTYLRYLDLAEDGDTAALALFDLAAAQRAMLPAEADIEQSVELVQVSADSRSLLAPDWQTAQRKLTGMQFHHFGAFYKRSWRANDWMWGRLDGAGWLVHALLDPRRVRWMVGHRAGDDAQRAALRGGAAPSDRAGDDAQRAALRGGAAPSDRAGDDAQRAGGAQWFLERLKELGAPAFPKTGYRLPTVGEESERLTEDMLLAELAFLDDPSADLPPSLPRTSLWLAQAWQQRVLDEELDELAATVIDTEPGERPDWSPATSRKWAQQVLAAAPGPAKYALLNEDPVAAETFATDKGSPLMAHTVAKAAATASGAAGSVRQLPAVVKPPLATLRTVALGGYRVVSLTRGVAKWTLMAGAALLVLGTAAAIASDGTFGALGLAAAGIGAYLLVLGTWQFSTRLLFALLSTTLVGAVLSLATPTVRHRLFGDATHPGWVGTHAYWLGAQWWHPLAVVGALALSVTLAAVAKPSKPSSRRRRAR</sequence>
<protein>
    <submittedName>
        <fullName evidence="6">Membrane protein</fullName>
    </submittedName>
</protein>
<evidence type="ECO:0000313" key="6">
    <source>
        <dbReference type="EMBL" id="GFG81680.1"/>
    </source>
</evidence>
<organism evidence="6 7">
    <name type="scientific">Mycobacterium paragordonae</name>
    <dbReference type="NCBI Taxonomy" id="1389713"/>
    <lineage>
        <taxon>Bacteria</taxon>
        <taxon>Bacillati</taxon>
        <taxon>Actinomycetota</taxon>
        <taxon>Actinomycetes</taxon>
        <taxon>Mycobacteriales</taxon>
        <taxon>Mycobacteriaceae</taxon>
        <taxon>Mycobacterium</taxon>
    </lineage>
</organism>
<accession>A0ABQ1CBL7</accession>
<keyword evidence="4" id="KW-0472">Membrane</keyword>
<proteinExistence type="predicted"/>
<dbReference type="InterPro" id="IPR002641">
    <property type="entry name" value="PNPLA_dom"/>
</dbReference>
<dbReference type="InterPro" id="IPR016035">
    <property type="entry name" value="Acyl_Trfase/lysoPLipase"/>
</dbReference>
<dbReference type="Proteomes" id="UP000465240">
    <property type="component" value="Unassembled WGS sequence"/>
</dbReference>
<dbReference type="InterPro" id="IPR024282">
    <property type="entry name" value="DUF3376"/>
</dbReference>
<keyword evidence="4" id="KW-0812">Transmembrane</keyword>
<dbReference type="SUPFAM" id="SSF52151">
    <property type="entry name" value="FabD/lysophospholipase-like"/>
    <property type="match status" value="1"/>
</dbReference>
<feature type="region of interest" description="Disordered" evidence="3">
    <location>
        <begin position="720"/>
        <end position="757"/>
    </location>
</feature>
<dbReference type="Pfam" id="PF01734">
    <property type="entry name" value="Patatin"/>
    <property type="match status" value="1"/>
</dbReference>
<feature type="active site" description="Nucleophile" evidence="2">
    <location>
        <position position="92"/>
    </location>
</feature>
<keyword evidence="2" id="KW-0378">Hydrolase</keyword>
<feature type="transmembrane region" description="Helical" evidence="4">
    <location>
        <begin position="974"/>
        <end position="993"/>
    </location>
</feature>
<keyword evidence="7" id="KW-1185">Reference proteome</keyword>
<evidence type="ECO:0000256" key="4">
    <source>
        <dbReference type="SAM" id="Phobius"/>
    </source>
</evidence>
<feature type="short sequence motif" description="GXSXG" evidence="2">
    <location>
        <begin position="90"/>
        <end position="94"/>
    </location>
</feature>
<feature type="transmembrane region" description="Helical" evidence="4">
    <location>
        <begin position="1046"/>
        <end position="1066"/>
    </location>
</feature>
<evidence type="ECO:0000313" key="7">
    <source>
        <dbReference type="Proteomes" id="UP000465240"/>
    </source>
</evidence>
<dbReference type="EMBL" id="BLKX01000001">
    <property type="protein sequence ID" value="GFG81680.1"/>
    <property type="molecule type" value="Genomic_DNA"/>
</dbReference>
<evidence type="ECO:0000256" key="2">
    <source>
        <dbReference type="PROSITE-ProRule" id="PRU01161"/>
    </source>
</evidence>
<evidence type="ECO:0000256" key="3">
    <source>
        <dbReference type="SAM" id="MobiDB-lite"/>
    </source>
</evidence>
<evidence type="ECO:0000259" key="5">
    <source>
        <dbReference type="PROSITE" id="PS51635"/>
    </source>
</evidence>